<evidence type="ECO:0000256" key="5">
    <source>
        <dbReference type="ARBA" id="ARBA00023049"/>
    </source>
</evidence>
<gene>
    <name evidence="7" type="primary">radC</name>
    <name evidence="7" type="ORF">ETEE_2587</name>
</gene>
<dbReference type="PANTHER" id="PTHR30471">
    <property type="entry name" value="DNA REPAIR PROTEIN RADC"/>
    <property type="match status" value="1"/>
</dbReference>
<dbReference type="Gene3D" id="3.40.140.10">
    <property type="entry name" value="Cytidine Deaminase, domain 2"/>
    <property type="match status" value="1"/>
</dbReference>
<evidence type="ECO:0000259" key="6">
    <source>
        <dbReference type="PROSITE" id="PS50249"/>
    </source>
</evidence>
<dbReference type="InterPro" id="IPR001405">
    <property type="entry name" value="UPF0758"/>
</dbReference>
<dbReference type="PROSITE" id="PS01302">
    <property type="entry name" value="UPF0758"/>
    <property type="match status" value="1"/>
</dbReference>
<dbReference type="CDD" id="cd08071">
    <property type="entry name" value="MPN_DUF2466"/>
    <property type="match status" value="1"/>
</dbReference>
<evidence type="ECO:0000256" key="2">
    <source>
        <dbReference type="ARBA" id="ARBA00022723"/>
    </source>
</evidence>
<keyword evidence="1" id="KW-0645">Protease</keyword>
<evidence type="ECO:0000256" key="3">
    <source>
        <dbReference type="ARBA" id="ARBA00022801"/>
    </source>
</evidence>
<evidence type="ECO:0000256" key="4">
    <source>
        <dbReference type="ARBA" id="ARBA00022833"/>
    </source>
</evidence>
<sequence length="165" mass="18240">MHYHKLKAGECPGTYVVTEPVTEQDLLRIANQIARKRLAKGTAITSTTEAAERLQTLLQEREHEVFGALFLDSQHRVLAFEELFRGTLNSANIYPREVVKRALILNSGAIIAVHNHPSGDPEPSHSDRVFTQALKEALALVDVRLLDHLVVGAEGVVSMAERGQL</sequence>
<dbReference type="NCBIfam" id="TIGR00608">
    <property type="entry name" value="radc"/>
    <property type="match status" value="1"/>
</dbReference>
<dbReference type="EMBL" id="CP006664">
    <property type="protein sequence ID" value="AIJ09024.1"/>
    <property type="molecule type" value="Genomic_DNA"/>
</dbReference>
<feature type="domain" description="MPN" evidence="6">
    <location>
        <begin position="43"/>
        <end position="165"/>
    </location>
</feature>
<dbReference type="HOGENOM" id="CLU_073529_3_1_6"/>
<dbReference type="GeneID" id="33940154"/>
<dbReference type="Pfam" id="PF04002">
    <property type="entry name" value="RadC"/>
    <property type="match status" value="1"/>
</dbReference>
<evidence type="ECO:0000313" key="7">
    <source>
        <dbReference type="EMBL" id="AIJ09024.1"/>
    </source>
</evidence>
<keyword evidence="5" id="KW-0482">Metalloprotease</keyword>
<dbReference type="GO" id="GO:0046872">
    <property type="term" value="F:metal ion binding"/>
    <property type="evidence" value="ECO:0007669"/>
    <property type="project" value="UniProtKB-KW"/>
</dbReference>
<organism evidence="7 8">
    <name type="scientific">Edwardsiella anguillarum ET080813</name>
    <dbReference type="NCBI Taxonomy" id="667120"/>
    <lineage>
        <taxon>Bacteria</taxon>
        <taxon>Pseudomonadati</taxon>
        <taxon>Pseudomonadota</taxon>
        <taxon>Gammaproteobacteria</taxon>
        <taxon>Enterobacterales</taxon>
        <taxon>Hafniaceae</taxon>
        <taxon>Edwardsiella</taxon>
    </lineage>
</organism>
<dbReference type="InterPro" id="IPR025657">
    <property type="entry name" value="RadC_JAB"/>
</dbReference>
<evidence type="ECO:0000313" key="8">
    <source>
        <dbReference type="Proteomes" id="UP000028681"/>
    </source>
</evidence>
<accession>A0A076LU07</accession>
<dbReference type="PANTHER" id="PTHR30471:SF3">
    <property type="entry name" value="UPF0758 PROTEIN YEES-RELATED"/>
    <property type="match status" value="1"/>
</dbReference>
<dbReference type="GO" id="GO:0008237">
    <property type="term" value="F:metallopeptidase activity"/>
    <property type="evidence" value="ECO:0007669"/>
    <property type="project" value="UniProtKB-KW"/>
</dbReference>
<keyword evidence="2" id="KW-0479">Metal-binding</keyword>
<dbReference type="InterPro" id="IPR037518">
    <property type="entry name" value="MPN"/>
</dbReference>
<dbReference type="InterPro" id="IPR020891">
    <property type="entry name" value="UPF0758_CS"/>
</dbReference>
<dbReference type="GO" id="GO:0006508">
    <property type="term" value="P:proteolysis"/>
    <property type="evidence" value="ECO:0007669"/>
    <property type="project" value="UniProtKB-KW"/>
</dbReference>
<reference evidence="7 8" key="1">
    <citation type="journal article" date="2012" name="PLoS ONE">
        <title>Edwardsiella comparative phylogenomics reveal the new intra/inter-species taxonomic relationships, virulence evolution and niche adaptation mechanisms.</title>
        <authorList>
            <person name="Yang M."/>
            <person name="Lv Y."/>
            <person name="Xiao J."/>
            <person name="Wu H."/>
            <person name="Zheng H."/>
            <person name="Liu Q."/>
            <person name="Zhang Y."/>
            <person name="Wang Q."/>
        </authorList>
    </citation>
    <scope>NUCLEOTIDE SEQUENCE [LARGE SCALE GENOMIC DNA]</scope>
    <source>
        <strain evidence="8">080813</strain>
    </source>
</reference>
<keyword evidence="4" id="KW-0862">Zinc</keyword>
<evidence type="ECO:0000256" key="1">
    <source>
        <dbReference type="ARBA" id="ARBA00022670"/>
    </source>
</evidence>
<dbReference type="KEGG" id="ete:ETEE_2587"/>
<dbReference type="AlphaFoldDB" id="A0A076LU07"/>
<dbReference type="RefSeq" id="WP_034165704.1">
    <property type="nucleotide sequence ID" value="NZ_CP006664.1"/>
</dbReference>
<name>A0A076LU07_9GAMM</name>
<proteinExistence type="predicted"/>
<keyword evidence="3" id="KW-0378">Hydrolase</keyword>
<protein>
    <submittedName>
        <fullName evidence="7">DNA repair protein RadC</fullName>
    </submittedName>
</protein>
<dbReference type="Proteomes" id="UP000028681">
    <property type="component" value="Chromosome"/>
</dbReference>
<dbReference type="PROSITE" id="PS50249">
    <property type="entry name" value="MPN"/>
    <property type="match status" value="1"/>
</dbReference>